<dbReference type="FunFam" id="3.30.40.10:FF:000638">
    <property type="entry name" value="PHD finger family protein"/>
    <property type="match status" value="1"/>
</dbReference>
<evidence type="ECO:0000259" key="11">
    <source>
        <dbReference type="PROSITE" id="PS50016"/>
    </source>
</evidence>
<dbReference type="PANTHER" id="PTHR45888:SF4">
    <property type="entry name" value="PHD FINGER PROTEIN 10"/>
    <property type="match status" value="1"/>
</dbReference>
<dbReference type="InterPro" id="IPR013083">
    <property type="entry name" value="Znf_RING/FYVE/PHD"/>
</dbReference>
<feature type="domain" description="PHD-type" evidence="11">
    <location>
        <begin position="140"/>
        <end position="198"/>
    </location>
</feature>
<keyword evidence="6" id="KW-0805">Transcription regulation</keyword>
<name>A0A8B8ZWA1_PHODC</name>
<gene>
    <name evidence="14" type="primary">LOC120103723</name>
</gene>
<dbReference type="PANTHER" id="PTHR45888">
    <property type="entry name" value="HL01030P-RELATED"/>
    <property type="match status" value="1"/>
</dbReference>
<dbReference type="OrthoDB" id="1903104at2759"/>
<feature type="compositionally biased region" description="Basic and acidic residues" evidence="10">
    <location>
        <begin position="602"/>
        <end position="624"/>
    </location>
</feature>
<evidence type="ECO:0000256" key="3">
    <source>
        <dbReference type="ARBA" id="ARBA00022737"/>
    </source>
</evidence>
<feature type="compositionally biased region" description="Polar residues" evidence="10">
    <location>
        <begin position="568"/>
        <end position="581"/>
    </location>
</feature>
<dbReference type="KEGG" id="pda:120103723"/>
<feature type="region of interest" description="Disordered" evidence="10">
    <location>
        <begin position="731"/>
        <end position="770"/>
    </location>
</feature>
<dbReference type="InterPro" id="IPR001965">
    <property type="entry name" value="Znf_PHD"/>
</dbReference>
<evidence type="ECO:0000259" key="12">
    <source>
        <dbReference type="PROSITE" id="PS50089"/>
    </source>
</evidence>
<dbReference type="RefSeq" id="XP_038978575.1">
    <property type="nucleotide sequence ID" value="XM_039122647.1"/>
</dbReference>
<keyword evidence="5" id="KW-0862">Zinc</keyword>
<organism evidence="13 14">
    <name type="scientific">Phoenix dactylifera</name>
    <name type="common">Date palm</name>
    <dbReference type="NCBI Taxonomy" id="42345"/>
    <lineage>
        <taxon>Eukaryota</taxon>
        <taxon>Viridiplantae</taxon>
        <taxon>Streptophyta</taxon>
        <taxon>Embryophyta</taxon>
        <taxon>Tracheophyta</taxon>
        <taxon>Spermatophyta</taxon>
        <taxon>Magnoliopsida</taxon>
        <taxon>Liliopsida</taxon>
        <taxon>Arecaceae</taxon>
        <taxon>Coryphoideae</taxon>
        <taxon>Phoeniceae</taxon>
        <taxon>Phoenix</taxon>
    </lineage>
</organism>
<dbReference type="InterPro" id="IPR011011">
    <property type="entry name" value="Znf_FYVE_PHD"/>
</dbReference>
<reference evidence="14" key="1">
    <citation type="submission" date="2025-08" db="UniProtKB">
        <authorList>
            <consortium name="RefSeq"/>
        </authorList>
    </citation>
    <scope>IDENTIFICATION</scope>
    <source>
        <tissue evidence="14">Young leaves</tissue>
    </source>
</reference>
<dbReference type="RefSeq" id="XP_008801693.2">
    <property type="nucleotide sequence ID" value="XM_008803471.4"/>
</dbReference>
<dbReference type="PROSITE" id="PS50016">
    <property type="entry name" value="ZF_PHD_2"/>
    <property type="match status" value="2"/>
</dbReference>
<dbReference type="Proteomes" id="UP000228380">
    <property type="component" value="Unplaced"/>
</dbReference>
<evidence type="ECO:0000256" key="6">
    <source>
        <dbReference type="ARBA" id="ARBA00023015"/>
    </source>
</evidence>
<dbReference type="GO" id="GO:0005634">
    <property type="term" value="C:nucleus"/>
    <property type="evidence" value="ECO:0007669"/>
    <property type="project" value="UniProtKB-SubCell"/>
</dbReference>
<evidence type="ECO:0000313" key="14">
    <source>
        <dbReference type="RefSeq" id="XP_038978575.1"/>
    </source>
</evidence>
<feature type="region of interest" description="Disordered" evidence="10">
    <location>
        <begin position="567"/>
        <end position="624"/>
    </location>
</feature>
<keyword evidence="4 9" id="KW-0863">Zinc-finger</keyword>
<feature type="region of interest" description="Disordered" evidence="10">
    <location>
        <begin position="69"/>
        <end position="92"/>
    </location>
</feature>
<dbReference type="SMART" id="SM00249">
    <property type="entry name" value="PHD"/>
    <property type="match status" value="3"/>
</dbReference>
<keyword evidence="2" id="KW-0479">Metal-binding</keyword>
<protein>
    <submittedName>
        <fullName evidence="14">Uncharacterized protein LOC120103723 isoform X1</fullName>
    </submittedName>
</protein>
<dbReference type="GO" id="GO:0008270">
    <property type="term" value="F:zinc ion binding"/>
    <property type="evidence" value="ECO:0007669"/>
    <property type="project" value="UniProtKB-KW"/>
</dbReference>
<dbReference type="Pfam" id="PF00628">
    <property type="entry name" value="PHD"/>
    <property type="match status" value="1"/>
</dbReference>
<feature type="domain" description="RING-type" evidence="12">
    <location>
        <begin position="143"/>
        <end position="196"/>
    </location>
</feature>
<accession>A0A8B8ZWA1</accession>
<dbReference type="GeneID" id="120103723"/>
<keyword evidence="8" id="KW-0539">Nucleus</keyword>
<evidence type="ECO:0000256" key="7">
    <source>
        <dbReference type="ARBA" id="ARBA00023163"/>
    </source>
</evidence>
<comment type="subcellular location">
    <subcellularLocation>
        <location evidence="1">Nucleus</location>
    </subcellularLocation>
</comment>
<evidence type="ECO:0000256" key="8">
    <source>
        <dbReference type="ARBA" id="ARBA00023242"/>
    </source>
</evidence>
<dbReference type="Gene3D" id="3.30.40.10">
    <property type="entry name" value="Zinc/RING finger domain, C3HC4 (zinc finger)"/>
    <property type="match status" value="2"/>
</dbReference>
<evidence type="ECO:0000256" key="4">
    <source>
        <dbReference type="ARBA" id="ARBA00022771"/>
    </source>
</evidence>
<evidence type="ECO:0000256" key="1">
    <source>
        <dbReference type="ARBA" id="ARBA00004123"/>
    </source>
</evidence>
<feature type="domain" description="PHD-type" evidence="11">
    <location>
        <begin position="278"/>
        <end position="337"/>
    </location>
</feature>
<sequence>MAFHVACPITCRRICYCELGFPAELRSEKARVEFLEEVEALEEFLRDPWTVRADGGSAVATVQVLVPQVVPQPAPPPGAEDGGGGGRGEAKRAAMQRQAVAASLAAEDYVRRLEGGGAAEAPGEVASHLAIEDQNFSTVKVMCRICFSGENDSSVGAMKMLSCKICSKKYHRSCLKRWAEHRDLFHWSSWACPSCRICEVCRRTGDPNKLMFCKRCDGAYHCYCQQPPHKNVSHGPYLCPKHTRCHSCGSTVPGSGLSTRWFLGYTCCDACGRLFVKGNYCPVCLKVYRDSEMIPMVCCDVCERWVHCVCDGISDEKYQQFQADQNLYYKCAACRGNCYQVKDIDDAVRELWRRRDIVDCDQIASLRAAAGLPSQEEILSLSPYSYDENAGPVILKDDSGRTLKFSVKGISDKPLKNFKEHGKSISKNSTLNKKYVKKKGYQLNFVGKPEETYQNIERQHEARSFDRTFRDQKIDDMNSLRTNGPEIISSSMTRSTVDNGMKFCDNQMGTHNNSFTNEVAVHDADTEPKVKIKGGKLQSLHFKECGIKNVSKSESVRGTKLVIHIGSRNRNVSGSPRSETSSCHRDQDLASFNGGEDTSQQRTKDNENHMLDDHGGTVRSDGGKGAKLDNLCFTRSSKHGFKEKNVIKLRKVYERQGKNNSGIGEACELTTASRSPLVVGKRNTEEGPAAETLALTNDVVLQKKQPADTPVNSFTHPKPLLKLKFKNPSFEQRSSWAPQGEEVNSVKGQRSKRKRSSAEKVSVEDDENYRQLHRENPMDEAMDANWILQKLGKDAIGKRVEVHQSSDNSWHQGVVSDINRGTSSLSICFDDGRSKTLLLGRQGIRLISQKQKKTKT</sequence>
<dbReference type="KEGG" id="pda:103715735"/>
<evidence type="ECO:0000256" key="5">
    <source>
        <dbReference type="ARBA" id="ARBA00022833"/>
    </source>
</evidence>
<evidence type="ECO:0000256" key="2">
    <source>
        <dbReference type="ARBA" id="ARBA00022723"/>
    </source>
</evidence>
<keyword evidence="7" id="KW-0804">Transcription</keyword>
<dbReference type="InterPro" id="IPR019787">
    <property type="entry name" value="Znf_PHD-finger"/>
</dbReference>
<keyword evidence="3" id="KW-0677">Repeat</keyword>
<evidence type="ECO:0000256" key="10">
    <source>
        <dbReference type="SAM" id="MobiDB-lite"/>
    </source>
</evidence>
<dbReference type="FunFam" id="3.30.40.10:FF:000238">
    <property type="entry name" value="PHD finger family protein"/>
    <property type="match status" value="1"/>
</dbReference>
<evidence type="ECO:0000313" key="13">
    <source>
        <dbReference type="Proteomes" id="UP000228380"/>
    </source>
</evidence>
<dbReference type="AlphaFoldDB" id="A0A8B8ZWA1"/>
<dbReference type="SUPFAM" id="SSF57903">
    <property type="entry name" value="FYVE/PHD zinc finger"/>
    <property type="match status" value="3"/>
</dbReference>
<dbReference type="InterPro" id="IPR001841">
    <property type="entry name" value="Znf_RING"/>
</dbReference>
<keyword evidence="13" id="KW-1185">Reference proteome</keyword>
<proteinExistence type="predicted"/>
<evidence type="ECO:0000256" key="9">
    <source>
        <dbReference type="PROSITE-ProRule" id="PRU00175"/>
    </source>
</evidence>
<feature type="compositionally biased region" description="Basic and acidic residues" evidence="10">
    <location>
        <begin position="756"/>
        <end position="770"/>
    </location>
</feature>
<dbReference type="PROSITE" id="PS50089">
    <property type="entry name" value="ZF_RING_2"/>
    <property type="match status" value="1"/>
</dbReference>